<feature type="region of interest" description="Disordered" evidence="1">
    <location>
        <begin position="1"/>
        <end position="21"/>
    </location>
</feature>
<reference evidence="3" key="1">
    <citation type="journal article" date="2023" name="Mol. Phylogenet. Evol.">
        <title>Genome-scale phylogeny and comparative genomics of the fungal order Sordariales.</title>
        <authorList>
            <person name="Hensen N."/>
            <person name="Bonometti L."/>
            <person name="Westerberg I."/>
            <person name="Brannstrom I.O."/>
            <person name="Guillou S."/>
            <person name="Cros-Aarteil S."/>
            <person name="Calhoun S."/>
            <person name="Haridas S."/>
            <person name="Kuo A."/>
            <person name="Mondo S."/>
            <person name="Pangilinan J."/>
            <person name="Riley R."/>
            <person name="LaButti K."/>
            <person name="Andreopoulos B."/>
            <person name="Lipzen A."/>
            <person name="Chen C."/>
            <person name="Yan M."/>
            <person name="Daum C."/>
            <person name="Ng V."/>
            <person name="Clum A."/>
            <person name="Steindorff A."/>
            <person name="Ohm R.A."/>
            <person name="Martin F."/>
            <person name="Silar P."/>
            <person name="Natvig D.O."/>
            <person name="Lalanne C."/>
            <person name="Gautier V."/>
            <person name="Ament-Velasquez S.L."/>
            <person name="Kruys A."/>
            <person name="Hutchinson M.I."/>
            <person name="Powell A.J."/>
            <person name="Barry K."/>
            <person name="Miller A.N."/>
            <person name="Grigoriev I.V."/>
            <person name="Debuchy R."/>
            <person name="Gladieux P."/>
            <person name="Hiltunen Thoren M."/>
            <person name="Johannesson H."/>
        </authorList>
    </citation>
    <scope>NUCLEOTIDE SEQUENCE</scope>
    <source>
        <strain evidence="3">CBS 315.58</strain>
    </source>
</reference>
<comment type="caution">
    <text evidence="3">The sequence shown here is derived from an EMBL/GenBank/DDBJ whole genome shotgun (WGS) entry which is preliminary data.</text>
</comment>
<keyword evidence="4" id="KW-1185">Reference proteome</keyword>
<feature type="region of interest" description="Disordered" evidence="1">
    <location>
        <begin position="312"/>
        <end position="402"/>
    </location>
</feature>
<feature type="region of interest" description="Disordered" evidence="1">
    <location>
        <begin position="274"/>
        <end position="298"/>
    </location>
</feature>
<feature type="compositionally biased region" description="Low complexity" evidence="1">
    <location>
        <begin position="109"/>
        <end position="128"/>
    </location>
</feature>
<feature type="compositionally biased region" description="Pro residues" evidence="1">
    <location>
        <begin position="143"/>
        <end position="166"/>
    </location>
</feature>
<gene>
    <name evidence="3" type="ORF">QBC40DRAFT_275533</name>
</gene>
<feature type="compositionally biased region" description="Pro residues" evidence="1">
    <location>
        <begin position="95"/>
        <end position="108"/>
    </location>
</feature>
<feature type="region of interest" description="Disordered" evidence="1">
    <location>
        <begin position="187"/>
        <end position="252"/>
    </location>
</feature>
<feature type="compositionally biased region" description="Gly residues" evidence="1">
    <location>
        <begin position="223"/>
        <end position="236"/>
    </location>
</feature>
<proteinExistence type="predicted"/>
<dbReference type="AlphaFoldDB" id="A0AAN6XLM7"/>
<protein>
    <recommendedName>
        <fullName evidence="2">WW domain-containing protein</fullName>
    </recommendedName>
</protein>
<organism evidence="3 4">
    <name type="scientific">Triangularia verruculosa</name>
    <dbReference type="NCBI Taxonomy" id="2587418"/>
    <lineage>
        <taxon>Eukaryota</taxon>
        <taxon>Fungi</taxon>
        <taxon>Dikarya</taxon>
        <taxon>Ascomycota</taxon>
        <taxon>Pezizomycotina</taxon>
        <taxon>Sordariomycetes</taxon>
        <taxon>Sordariomycetidae</taxon>
        <taxon>Sordariales</taxon>
        <taxon>Podosporaceae</taxon>
        <taxon>Triangularia</taxon>
    </lineage>
</organism>
<dbReference type="SMART" id="SM00456">
    <property type="entry name" value="WW"/>
    <property type="match status" value="1"/>
</dbReference>
<feature type="region of interest" description="Disordered" evidence="1">
    <location>
        <begin position="85"/>
        <end position="171"/>
    </location>
</feature>
<evidence type="ECO:0000256" key="1">
    <source>
        <dbReference type="SAM" id="MobiDB-lite"/>
    </source>
</evidence>
<evidence type="ECO:0000259" key="2">
    <source>
        <dbReference type="PROSITE" id="PS50020"/>
    </source>
</evidence>
<evidence type="ECO:0000313" key="4">
    <source>
        <dbReference type="Proteomes" id="UP001303160"/>
    </source>
</evidence>
<dbReference type="SUPFAM" id="SSF51045">
    <property type="entry name" value="WW domain"/>
    <property type="match status" value="1"/>
</dbReference>
<sequence length="402" mass="43060">MPTLIEGHIGGSPGGLMSPSRPGHCTYLALSPRRGEKDRVVTAAVFDSFFLSPEFHGGPVHQAISIMSFFKKLAKDFEQDFKNLGLGSDKKEQKPPTPSGGNYPPPPQNQGYGSPSPYQQQQQHHGYSTPPPPQHEQQTRDYAPPPNVGPRPPPPYQPPSDKPPLPSGWVPRWDDRYQRWYYAEESTGRTQWEAPGHDVSAGTRSHGSGGGYSGHSGYAPPAGYGGGGYQPQGGYGAPQYSQGEHKEKKSSNKMAIAGGVAAGAVGGVLLANALHDSDSDSDHGGHSGGYAPAAAAAAAAPVPTYVTNNYYYGDESPAPPPAPYGEPAGYGDVPPGHIPTHNAYGEEIDSSDRESLKEARERYEEALEDAASSSASSSDLEELEEARQEYQEEYEEAYYDED</sequence>
<dbReference type="Gene3D" id="2.20.70.10">
    <property type="match status" value="1"/>
</dbReference>
<feature type="compositionally biased region" description="Low complexity" evidence="1">
    <location>
        <begin position="369"/>
        <end position="378"/>
    </location>
</feature>
<dbReference type="InterPro" id="IPR036020">
    <property type="entry name" value="WW_dom_sf"/>
</dbReference>
<reference evidence="3" key="2">
    <citation type="submission" date="2023-05" db="EMBL/GenBank/DDBJ databases">
        <authorList>
            <consortium name="Lawrence Berkeley National Laboratory"/>
            <person name="Steindorff A."/>
            <person name="Hensen N."/>
            <person name="Bonometti L."/>
            <person name="Westerberg I."/>
            <person name="Brannstrom I.O."/>
            <person name="Guillou S."/>
            <person name="Cros-Aarteil S."/>
            <person name="Calhoun S."/>
            <person name="Haridas S."/>
            <person name="Kuo A."/>
            <person name="Mondo S."/>
            <person name="Pangilinan J."/>
            <person name="Riley R."/>
            <person name="Labutti K."/>
            <person name="Andreopoulos B."/>
            <person name="Lipzen A."/>
            <person name="Chen C."/>
            <person name="Yanf M."/>
            <person name="Daum C."/>
            <person name="Ng V."/>
            <person name="Clum A."/>
            <person name="Ohm R."/>
            <person name="Martin F."/>
            <person name="Silar P."/>
            <person name="Natvig D."/>
            <person name="Lalanne C."/>
            <person name="Gautier V."/>
            <person name="Ament-Velasquez S.L."/>
            <person name="Kruys A."/>
            <person name="Hutchinson M.I."/>
            <person name="Powell A.J."/>
            <person name="Barry K."/>
            <person name="Miller A.N."/>
            <person name="Grigoriev I.V."/>
            <person name="Debuchy R."/>
            <person name="Gladieux P."/>
            <person name="Thoren M.H."/>
            <person name="Johannesson H."/>
        </authorList>
    </citation>
    <scope>NUCLEOTIDE SEQUENCE</scope>
    <source>
        <strain evidence="3">CBS 315.58</strain>
    </source>
</reference>
<feature type="domain" description="WW" evidence="2">
    <location>
        <begin position="163"/>
        <end position="197"/>
    </location>
</feature>
<dbReference type="PROSITE" id="PS50020">
    <property type="entry name" value="WW_DOMAIN_2"/>
    <property type="match status" value="1"/>
</dbReference>
<evidence type="ECO:0000313" key="3">
    <source>
        <dbReference type="EMBL" id="KAK4202909.1"/>
    </source>
</evidence>
<accession>A0AAN6XLM7</accession>
<feature type="compositionally biased region" description="Low complexity" evidence="1">
    <location>
        <begin position="289"/>
        <end position="298"/>
    </location>
</feature>
<feature type="compositionally biased region" description="Acidic residues" evidence="1">
    <location>
        <begin position="391"/>
        <end position="402"/>
    </location>
</feature>
<dbReference type="Pfam" id="PF00397">
    <property type="entry name" value="WW"/>
    <property type="match status" value="1"/>
</dbReference>
<feature type="compositionally biased region" description="Basic and acidic residues" evidence="1">
    <location>
        <begin position="275"/>
        <end position="285"/>
    </location>
</feature>
<dbReference type="InterPro" id="IPR001202">
    <property type="entry name" value="WW_dom"/>
</dbReference>
<dbReference type="Proteomes" id="UP001303160">
    <property type="component" value="Unassembled WGS sequence"/>
</dbReference>
<name>A0AAN6XLM7_9PEZI</name>
<feature type="compositionally biased region" description="Basic and acidic residues" evidence="1">
    <location>
        <begin position="350"/>
        <end position="365"/>
    </location>
</feature>
<dbReference type="CDD" id="cd00201">
    <property type="entry name" value="WW"/>
    <property type="match status" value="1"/>
</dbReference>
<dbReference type="EMBL" id="MU863893">
    <property type="protein sequence ID" value="KAK4202909.1"/>
    <property type="molecule type" value="Genomic_DNA"/>
</dbReference>